<accession>A0A5N6AFF1</accession>
<protein>
    <submittedName>
        <fullName evidence="1">AAA family ATPase</fullName>
    </submittedName>
</protein>
<gene>
    <name evidence="1" type="ORF">FH607_010640</name>
</gene>
<reference evidence="1" key="1">
    <citation type="submission" date="2019-10" db="EMBL/GenBank/DDBJ databases">
        <title>Nonomuraea sp. nov., isolated from Phyllanthus amarus.</title>
        <authorList>
            <person name="Klykleung N."/>
            <person name="Tanasupawat S."/>
        </authorList>
    </citation>
    <scope>NUCLEOTIDE SEQUENCE [LARGE SCALE GENOMIC DNA]</scope>
    <source>
        <strain evidence="1">3MP-10</strain>
    </source>
</reference>
<dbReference type="EMBL" id="VDLY02000006">
    <property type="protein sequence ID" value="KAB8166288.1"/>
    <property type="molecule type" value="Genomic_DNA"/>
</dbReference>
<organism evidence="1 2">
    <name type="scientific">Streptomyces mimosae</name>
    <dbReference type="NCBI Taxonomy" id="2586635"/>
    <lineage>
        <taxon>Bacteria</taxon>
        <taxon>Bacillati</taxon>
        <taxon>Actinomycetota</taxon>
        <taxon>Actinomycetes</taxon>
        <taxon>Kitasatosporales</taxon>
        <taxon>Streptomycetaceae</taxon>
        <taxon>Streptomyces</taxon>
    </lineage>
</organism>
<sequence>MAQRRLTRQELSRQRREGGFVGRRRELDVFRENLARDPQGEEFRYLFHVRGNGGVGKSSLIRRWERQAVEHGAVTAVLGDEVHDVIEAMEAVAVRLRRQGAPLKDFEAKLAEYRQRRHEAERELGGPGVLDAAEGPSPGGLVAAQAGLMAAGALPVVGAVAGAVDPAAVAAGVDRLRSRIAGRLRGSDDARLVLSPVRLLTPVFLGDLAEVARKWPLVALFFDVYERTGSVLDAWLREVICEETLGSLEANVLIVLSGQGPLHERHWGDWRTEITEVALDIFSEQEAHELLGARGVHDPATVEMVLRLSGRLPVLVDMLAHPRPTSPGEVADPAETAVDRFLKWVDDPDRRTVALACALPLHLDEDVYRSLAPEAAADAYAWLRGLPFVGDHEGRYRYHATVRALMLRHQRRHFPSGWAELHARLAELLAGRREAVEADRTPGWRSGHWNVAEWRQLRHDESYHLLCARPAAALRGVLADVASACD</sequence>
<dbReference type="OrthoDB" id="9814944at2"/>
<name>A0A5N6AFF1_9ACTN</name>
<keyword evidence="2" id="KW-1185">Reference proteome</keyword>
<comment type="caution">
    <text evidence="1">The sequence shown here is derived from an EMBL/GenBank/DDBJ whole genome shotgun (WGS) entry which is preliminary data.</text>
</comment>
<dbReference type="Proteomes" id="UP000314251">
    <property type="component" value="Unassembled WGS sequence"/>
</dbReference>
<proteinExistence type="predicted"/>
<evidence type="ECO:0000313" key="1">
    <source>
        <dbReference type="EMBL" id="KAB8166288.1"/>
    </source>
</evidence>
<dbReference type="AlphaFoldDB" id="A0A5N6AFF1"/>
<evidence type="ECO:0000313" key="2">
    <source>
        <dbReference type="Proteomes" id="UP000314251"/>
    </source>
</evidence>
<dbReference type="RefSeq" id="WP_139667412.1">
    <property type="nucleotide sequence ID" value="NZ_VDLY02000006.1"/>
</dbReference>